<organism evidence="1 2">
    <name type="scientific">Lojkania enalia</name>
    <dbReference type="NCBI Taxonomy" id="147567"/>
    <lineage>
        <taxon>Eukaryota</taxon>
        <taxon>Fungi</taxon>
        <taxon>Dikarya</taxon>
        <taxon>Ascomycota</taxon>
        <taxon>Pezizomycotina</taxon>
        <taxon>Dothideomycetes</taxon>
        <taxon>Pleosporomycetidae</taxon>
        <taxon>Pleosporales</taxon>
        <taxon>Pleosporales incertae sedis</taxon>
        <taxon>Lojkania</taxon>
    </lineage>
</organism>
<dbReference type="Gene3D" id="3.40.50.720">
    <property type="entry name" value="NAD(P)-binding Rossmann-like Domain"/>
    <property type="match status" value="1"/>
</dbReference>
<protein>
    <recommendedName>
        <fullName evidence="3">NAD(P)-binding domain-containing protein</fullName>
    </recommendedName>
</protein>
<dbReference type="EMBL" id="ML986711">
    <property type="protein sequence ID" value="KAF2259392.1"/>
    <property type="molecule type" value="Genomic_DNA"/>
</dbReference>
<evidence type="ECO:0008006" key="3">
    <source>
        <dbReference type="Google" id="ProtNLM"/>
    </source>
</evidence>
<proteinExistence type="predicted"/>
<reference evidence="2" key="1">
    <citation type="journal article" date="2020" name="Stud. Mycol.">
        <title>101 Dothideomycetes genomes: A test case for predicting lifestyles and emergence of pathogens.</title>
        <authorList>
            <person name="Haridas S."/>
            <person name="Albert R."/>
            <person name="Binder M."/>
            <person name="Bloem J."/>
            <person name="LaButti K."/>
            <person name="Salamov A."/>
            <person name="Andreopoulos B."/>
            <person name="Baker S."/>
            <person name="Barry K."/>
            <person name="Bills G."/>
            <person name="Bluhm B."/>
            <person name="Cannon C."/>
            <person name="Castanera R."/>
            <person name="Culley D."/>
            <person name="Daum C."/>
            <person name="Ezra D."/>
            <person name="Gonzalez J."/>
            <person name="Henrissat B."/>
            <person name="Kuo A."/>
            <person name="Liang C."/>
            <person name="Lipzen A."/>
            <person name="Lutzoni F."/>
            <person name="Magnuson J."/>
            <person name="Mondo S."/>
            <person name="Nolan M."/>
            <person name="Ohm R."/>
            <person name="Pangilinan J."/>
            <person name="Park H.-J."/>
            <person name="Ramirez L."/>
            <person name="Alfaro M."/>
            <person name="Sun H."/>
            <person name="Tritt A."/>
            <person name="Yoshinaga Y."/>
            <person name="Zwiers L.-H."/>
            <person name="Turgeon B."/>
            <person name="Goodwin S."/>
            <person name="Spatafora J."/>
            <person name="Crous P."/>
            <person name="Grigoriev I."/>
        </authorList>
    </citation>
    <scope>NUCLEOTIDE SEQUENCE [LARGE SCALE GENOMIC DNA]</scope>
    <source>
        <strain evidence="2">CBS 304.66</strain>
    </source>
</reference>
<dbReference type="SUPFAM" id="SSF51735">
    <property type="entry name" value="NAD(P)-binding Rossmann-fold domains"/>
    <property type="match status" value="1"/>
</dbReference>
<comment type="caution">
    <text evidence="1">The sequence shown here is derived from an EMBL/GenBank/DDBJ whole genome shotgun (WGS) entry which is preliminary data.</text>
</comment>
<dbReference type="AlphaFoldDB" id="A0A9P4MYL5"/>
<dbReference type="InterPro" id="IPR036291">
    <property type="entry name" value="NAD(P)-bd_dom_sf"/>
</dbReference>
<keyword evidence="2" id="KW-1185">Reference proteome</keyword>
<dbReference type="PANTHER" id="PTHR14097:SF9">
    <property type="entry name" value="EPIMERASE, PUTATIVE (AFU_ORTHOLOGUE AFUA_8G07320)-RELATED"/>
    <property type="match status" value="1"/>
</dbReference>
<evidence type="ECO:0000313" key="1">
    <source>
        <dbReference type="EMBL" id="KAF2259392.1"/>
    </source>
</evidence>
<dbReference type="PANTHER" id="PTHR14097">
    <property type="entry name" value="OXIDOREDUCTASE HTATIP2"/>
    <property type="match status" value="1"/>
</dbReference>
<dbReference type="Proteomes" id="UP000800093">
    <property type="component" value="Unassembled WGS sequence"/>
</dbReference>
<dbReference type="OrthoDB" id="3535423at2759"/>
<accession>A0A9P4MYL5</accession>
<name>A0A9P4MYL5_9PLEO</name>
<sequence length="231" mass="25066">MKIIVTGATGFIGGEILQEAAADPNITEVFTLTRKPLPDALASLSKVTGIIHKDFSNYPQNVLAQLEGAEACIWTIGVARPAGDPRPVDIGCTQAASTAFERHLQPHLSPGKKFRFIHTSGILSEKDQSKTLWTNTAGRLSRGASETAIMDFAKDHEATYEGFVVRPGLVLRRGSWVAKPWMAMTKNLCIPVLWLSLAMLEIAKKGGESRIIENSELIEIGKGLAERNESG</sequence>
<evidence type="ECO:0000313" key="2">
    <source>
        <dbReference type="Proteomes" id="UP000800093"/>
    </source>
</evidence>
<gene>
    <name evidence="1" type="ORF">CC78DRAFT_537158</name>
</gene>